<name>A0ABT9WW13_9BACI</name>
<dbReference type="PANTHER" id="PTHR33359:SF1">
    <property type="entry name" value="MOLYBDOPTERIN SYNTHASE SULFUR CARRIER SUBUNIT"/>
    <property type="match status" value="1"/>
</dbReference>
<evidence type="ECO:0000256" key="1">
    <source>
        <dbReference type="ARBA" id="ARBA00022741"/>
    </source>
</evidence>
<dbReference type="InterPro" id="IPR012675">
    <property type="entry name" value="Beta-grasp_dom_sf"/>
</dbReference>
<dbReference type="Pfam" id="PF02597">
    <property type="entry name" value="ThiS"/>
    <property type="match status" value="1"/>
</dbReference>
<organism evidence="4 5">
    <name type="scientific">Bacillus chungangensis</name>
    <dbReference type="NCBI Taxonomy" id="587633"/>
    <lineage>
        <taxon>Bacteria</taxon>
        <taxon>Bacillati</taxon>
        <taxon>Bacillota</taxon>
        <taxon>Bacilli</taxon>
        <taxon>Bacillales</taxon>
        <taxon>Bacillaceae</taxon>
        <taxon>Bacillus</taxon>
    </lineage>
</organism>
<dbReference type="Gene3D" id="3.10.20.30">
    <property type="match status" value="1"/>
</dbReference>
<dbReference type="RefSeq" id="WP_307231530.1">
    <property type="nucleotide sequence ID" value="NZ_JAUSTT010000023.1"/>
</dbReference>
<reference evidence="4 5" key="1">
    <citation type="submission" date="2023-07" db="EMBL/GenBank/DDBJ databases">
        <title>Genomic Encyclopedia of Type Strains, Phase IV (KMG-IV): sequencing the most valuable type-strain genomes for metagenomic binning, comparative biology and taxonomic classification.</title>
        <authorList>
            <person name="Goeker M."/>
        </authorList>
    </citation>
    <scope>NUCLEOTIDE SEQUENCE [LARGE SCALE GENOMIC DNA]</scope>
    <source>
        <strain evidence="4 5">DSM 23837</strain>
    </source>
</reference>
<dbReference type="NCBIfam" id="TIGR01687">
    <property type="entry name" value="moaD_arch"/>
    <property type="match status" value="1"/>
</dbReference>
<comment type="caution">
    <text evidence="4">The sequence shown here is derived from an EMBL/GenBank/DDBJ whole genome shotgun (WGS) entry which is preliminary data.</text>
</comment>
<dbReference type="InterPro" id="IPR010038">
    <property type="entry name" value="MoaD_arc-typ"/>
</dbReference>
<protein>
    <recommendedName>
        <fullName evidence="3">Molybdopterin synthase sulfur carrier subunit</fullName>
    </recommendedName>
</protein>
<dbReference type="Proteomes" id="UP001223586">
    <property type="component" value="Unassembled WGS sequence"/>
</dbReference>
<dbReference type="InterPro" id="IPR003749">
    <property type="entry name" value="ThiS/MoaD-like"/>
</dbReference>
<evidence type="ECO:0000256" key="3">
    <source>
        <dbReference type="ARBA" id="ARBA00024247"/>
    </source>
</evidence>
<proteinExistence type="inferred from homology"/>
<gene>
    <name evidence="4" type="ORF">J2S08_003373</name>
</gene>
<dbReference type="NCBIfam" id="TIGR01682">
    <property type="entry name" value="moaD"/>
    <property type="match status" value="1"/>
</dbReference>
<dbReference type="InterPro" id="IPR044672">
    <property type="entry name" value="MOCS2A"/>
</dbReference>
<dbReference type="InterPro" id="IPR016155">
    <property type="entry name" value="Mopterin_synth/thiamin_S_b"/>
</dbReference>
<keyword evidence="1" id="KW-0547">Nucleotide-binding</keyword>
<keyword evidence="5" id="KW-1185">Reference proteome</keyword>
<dbReference type="SUPFAM" id="SSF54285">
    <property type="entry name" value="MoaD/ThiS"/>
    <property type="match status" value="1"/>
</dbReference>
<evidence type="ECO:0000313" key="4">
    <source>
        <dbReference type="EMBL" id="MDQ0177493.1"/>
    </source>
</evidence>
<dbReference type="CDD" id="cd00754">
    <property type="entry name" value="Ubl_MoaD"/>
    <property type="match status" value="1"/>
</dbReference>
<dbReference type="EMBL" id="JAUSTT010000023">
    <property type="protein sequence ID" value="MDQ0177493.1"/>
    <property type="molecule type" value="Genomic_DNA"/>
</dbReference>
<dbReference type="PANTHER" id="PTHR33359">
    <property type="entry name" value="MOLYBDOPTERIN SYNTHASE SULFUR CARRIER SUBUNIT"/>
    <property type="match status" value="1"/>
</dbReference>
<accession>A0ABT9WW13</accession>
<sequence>MIKVKLFAHLREQIGQECLEIDAAGKSVAELKAIIQENEKMPDIANVMVAINEAFVNDDQQIQDGDIVAFIPPVSGG</sequence>
<comment type="similarity">
    <text evidence="2">Belongs to the MoaD family.</text>
</comment>
<evidence type="ECO:0000256" key="2">
    <source>
        <dbReference type="ARBA" id="ARBA00024200"/>
    </source>
</evidence>
<evidence type="ECO:0000313" key="5">
    <source>
        <dbReference type="Proteomes" id="UP001223586"/>
    </source>
</evidence>